<dbReference type="Gene3D" id="3.30.160.60">
    <property type="entry name" value="Classic Zinc Finger"/>
    <property type="match status" value="2"/>
</dbReference>
<dbReference type="PANTHER" id="PTHR16515:SF49">
    <property type="entry name" value="GASTRULA ZINC FINGER PROTEIN XLCGF49.1-LIKE-RELATED"/>
    <property type="match status" value="1"/>
</dbReference>
<comment type="subcellular location">
    <subcellularLocation>
        <location evidence="1">Nucleus</location>
    </subcellularLocation>
</comment>
<comment type="caution">
    <text evidence="10">The sequence shown here is derived from an EMBL/GenBank/DDBJ whole genome shotgun (WGS) entry which is preliminary data.</text>
</comment>
<evidence type="ECO:0000313" key="10">
    <source>
        <dbReference type="EMBL" id="KAK7482866.1"/>
    </source>
</evidence>
<evidence type="ECO:0000256" key="8">
    <source>
        <dbReference type="SAM" id="MobiDB-lite"/>
    </source>
</evidence>
<name>A0ABD0K7I9_9CAEN</name>
<evidence type="ECO:0000256" key="4">
    <source>
        <dbReference type="ARBA" id="ARBA00022771"/>
    </source>
</evidence>
<feature type="compositionally biased region" description="Basic residues" evidence="8">
    <location>
        <begin position="140"/>
        <end position="150"/>
    </location>
</feature>
<dbReference type="Pfam" id="PF00096">
    <property type="entry name" value="zf-C2H2"/>
    <property type="match status" value="1"/>
</dbReference>
<sequence length="150" mass="16752">MSLRSIKCPLRIGEMSVGPTGRLRIKKKIVKLNFDKADSDSSSSEAKKRTEEDPVNVEIVAEVVTKTETPKPEAPETSIGRTTCDVCNKTFRYQSAWARHRRTHTGEKPYKCSSCGKTFSQNAHLSKHIHSKHTGTNPKVSKKPKQTTVT</sequence>
<dbReference type="InterPro" id="IPR036236">
    <property type="entry name" value="Znf_C2H2_sf"/>
</dbReference>
<dbReference type="AlphaFoldDB" id="A0ABD0K7I9"/>
<organism evidence="10 11">
    <name type="scientific">Batillaria attramentaria</name>
    <dbReference type="NCBI Taxonomy" id="370345"/>
    <lineage>
        <taxon>Eukaryota</taxon>
        <taxon>Metazoa</taxon>
        <taxon>Spiralia</taxon>
        <taxon>Lophotrochozoa</taxon>
        <taxon>Mollusca</taxon>
        <taxon>Gastropoda</taxon>
        <taxon>Caenogastropoda</taxon>
        <taxon>Sorbeoconcha</taxon>
        <taxon>Cerithioidea</taxon>
        <taxon>Batillariidae</taxon>
        <taxon>Batillaria</taxon>
    </lineage>
</organism>
<keyword evidence="2" id="KW-0479">Metal-binding</keyword>
<keyword evidence="6" id="KW-0539">Nucleus</keyword>
<feature type="region of interest" description="Disordered" evidence="8">
    <location>
        <begin position="35"/>
        <end position="55"/>
    </location>
</feature>
<dbReference type="PROSITE" id="PS50157">
    <property type="entry name" value="ZINC_FINGER_C2H2_2"/>
    <property type="match status" value="2"/>
</dbReference>
<evidence type="ECO:0000259" key="9">
    <source>
        <dbReference type="PROSITE" id="PS50157"/>
    </source>
</evidence>
<dbReference type="EMBL" id="JACVVK020000237">
    <property type="protein sequence ID" value="KAK7482866.1"/>
    <property type="molecule type" value="Genomic_DNA"/>
</dbReference>
<feature type="region of interest" description="Disordered" evidence="8">
    <location>
        <begin position="124"/>
        <end position="150"/>
    </location>
</feature>
<feature type="domain" description="C2H2-type" evidence="9">
    <location>
        <begin position="110"/>
        <end position="138"/>
    </location>
</feature>
<dbReference type="InterPro" id="IPR013087">
    <property type="entry name" value="Znf_C2H2_type"/>
</dbReference>
<evidence type="ECO:0000256" key="5">
    <source>
        <dbReference type="ARBA" id="ARBA00022833"/>
    </source>
</evidence>
<dbReference type="GO" id="GO:0008270">
    <property type="term" value="F:zinc ion binding"/>
    <property type="evidence" value="ECO:0007669"/>
    <property type="project" value="UniProtKB-KW"/>
</dbReference>
<evidence type="ECO:0000256" key="1">
    <source>
        <dbReference type="ARBA" id="ARBA00004123"/>
    </source>
</evidence>
<dbReference type="GO" id="GO:0005634">
    <property type="term" value="C:nucleus"/>
    <property type="evidence" value="ECO:0007669"/>
    <property type="project" value="UniProtKB-SubCell"/>
</dbReference>
<evidence type="ECO:0000256" key="2">
    <source>
        <dbReference type="ARBA" id="ARBA00022723"/>
    </source>
</evidence>
<feature type="domain" description="C2H2-type" evidence="9">
    <location>
        <begin position="82"/>
        <end position="109"/>
    </location>
</feature>
<evidence type="ECO:0000313" key="11">
    <source>
        <dbReference type="Proteomes" id="UP001519460"/>
    </source>
</evidence>
<protein>
    <recommendedName>
        <fullName evidence="9">C2H2-type domain-containing protein</fullName>
    </recommendedName>
</protein>
<evidence type="ECO:0000256" key="6">
    <source>
        <dbReference type="ARBA" id="ARBA00023242"/>
    </source>
</evidence>
<keyword evidence="5" id="KW-0862">Zinc</keyword>
<keyword evidence="3" id="KW-0677">Repeat</keyword>
<dbReference type="PANTHER" id="PTHR16515">
    <property type="entry name" value="PR DOMAIN ZINC FINGER PROTEIN"/>
    <property type="match status" value="1"/>
</dbReference>
<dbReference type="FunFam" id="3.30.160.60:FF:000250">
    <property type="entry name" value="zinc finger protein 197 isoform X1"/>
    <property type="match status" value="1"/>
</dbReference>
<evidence type="ECO:0000256" key="3">
    <source>
        <dbReference type="ARBA" id="ARBA00022737"/>
    </source>
</evidence>
<dbReference type="InterPro" id="IPR050331">
    <property type="entry name" value="Zinc_finger"/>
</dbReference>
<keyword evidence="4 7" id="KW-0863">Zinc-finger</keyword>
<dbReference type="FunFam" id="3.30.160.60:FF:000744">
    <property type="entry name" value="zinc finger E-box-binding homeobox 1"/>
    <property type="match status" value="1"/>
</dbReference>
<dbReference type="PROSITE" id="PS00028">
    <property type="entry name" value="ZINC_FINGER_C2H2_1"/>
    <property type="match status" value="2"/>
</dbReference>
<proteinExistence type="predicted"/>
<accession>A0ABD0K7I9</accession>
<dbReference type="Proteomes" id="UP001519460">
    <property type="component" value="Unassembled WGS sequence"/>
</dbReference>
<dbReference type="SMART" id="SM00355">
    <property type="entry name" value="ZnF_C2H2"/>
    <property type="match status" value="2"/>
</dbReference>
<reference evidence="10 11" key="1">
    <citation type="journal article" date="2023" name="Sci. Data">
        <title>Genome assembly of the Korean intertidal mud-creeper Batillaria attramentaria.</title>
        <authorList>
            <person name="Patra A.K."/>
            <person name="Ho P.T."/>
            <person name="Jun S."/>
            <person name="Lee S.J."/>
            <person name="Kim Y."/>
            <person name="Won Y.J."/>
        </authorList>
    </citation>
    <scope>NUCLEOTIDE SEQUENCE [LARGE SCALE GENOMIC DNA]</scope>
    <source>
        <strain evidence="10">Wonlab-2016</strain>
    </source>
</reference>
<feature type="compositionally biased region" description="Basic and acidic residues" evidence="8">
    <location>
        <begin position="35"/>
        <end position="52"/>
    </location>
</feature>
<keyword evidence="11" id="KW-1185">Reference proteome</keyword>
<dbReference type="SUPFAM" id="SSF57667">
    <property type="entry name" value="beta-beta-alpha zinc fingers"/>
    <property type="match status" value="1"/>
</dbReference>
<evidence type="ECO:0000256" key="7">
    <source>
        <dbReference type="PROSITE-ProRule" id="PRU00042"/>
    </source>
</evidence>
<gene>
    <name evidence="10" type="ORF">BaRGS_00025899</name>
</gene>
<dbReference type="Pfam" id="PF13912">
    <property type="entry name" value="zf-C2H2_6"/>
    <property type="match status" value="1"/>
</dbReference>
<dbReference type="GO" id="GO:0010468">
    <property type="term" value="P:regulation of gene expression"/>
    <property type="evidence" value="ECO:0007669"/>
    <property type="project" value="UniProtKB-ARBA"/>
</dbReference>